<dbReference type="SUPFAM" id="SSF52540">
    <property type="entry name" value="P-loop containing nucleoside triphosphate hydrolases"/>
    <property type="match status" value="1"/>
</dbReference>
<comment type="caution">
    <text evidence="3">The sequence shown here is derived from an EMBL/GenBank/DDBJ whole genome shotgun (WGS) entry which is preliminary data.</text>
</comment>
<protein>
    <submittedName>
        <fullName evidence="3">AAA family ATPase</fullName>
    </submittedName>
</protein>
<dbReference type="InterPro" id="IPR059106">
    <property type="entry name" value="WHD_MalT"/>
</dbReference>
<feature type="domain" description="MalT-like winged helix" evidence="2">
    <location>
        <begin position="261"/>
        <end position="341"/>
    </location>
</feature>
<dbReference type="Pfam" id="PF13191">
    <property type="entry name" value="AAA_16"/>
    <property type="match status" value="1"/>
</dbReference>
<feature type="non-terminal residue" evidence="3">
    <location>
        <position position="518"/>
    </location>
</feature>
<evidence type="ECO:0000313" key="4">
    <source>
        <dbReference type="Proteomes" id="UP001596435"/>
    </source>
</evidence>
<dbReference type="Gene3D" id="3.40.50.300">
    <property type="entry name" value="P-loop containing nucleotide triphosphate hydrolases"/>
    <property type="match status" value="1"/>
</dbReference>
<gene>
    <name evidence="3" type="ORF">ACFQMG_37195</name>
</gene>
<keyword evidence="4" id="KW-1185">Reference proteome</keyword>
<organism evidence="3 4">
    <name type="scientific">Kitasatospora paranensis</name>
    <dbReference type="NCBI Taxonomy" id="258053"/>
    <lineage>
        <taxon>Bacteria</taxon>
        <taxon>Bacillati</taxon>
        <taxon>Actinomycetota</taxon>
        <taxon>Actinomycetes</taxon>
        <taxon>Kitasatosporales</taxon>
        <taxon>Streptomycetaceae</taxon>
        <taxon>Kitasatospora</taxon>
    </lineage>
</organism>
<dbReference type="Proteomes" id="UP001596435">
    <property type="component" value="Unassembled WGS sequence"/>
</dbReference>
<evidence type="ECO:0000313" key="3">
    <source>
        <dbReference type="EMBL" id="MFC7185196.1"/>
    </source>
</evidence>
<reference evidence="4" key="1">
    <citation type="journal article" date="2019" name="Int. J. Syst. Evol. Microbiol.">
        <title>The Global Catalogue of Microorganisms (GCM) 10K type strain sequencing project: providing services to taxonomists for standard genome sequencing and annotation.</title>
        <authorList>
            <consortium name="The Broad Institute Genomics Platform"/>
            <consortium name="The Broad Institute Genome Sequencing Center for Infectious Disease"/>
            <person name="Wu L."/>
            <person name="Ma J."/>
        </authorList>
    </citation>
    <scope>NUCLEOTIDE SEQUENCE [LARGE SCALE GENOMIC DNA]</scope>
    <source>
        <strain evidence="4">CGMCC 1.12859</strain>
    </source>
</reference>
<accession>A0ABW2G6P6</accession>
<dbReference type="InterPro" id="IPR041664">
    <property type="entry name" value="AAA_16"/>
</dbReference>
<sequence length="518" mass="55343">MLPGGDPLLAARVAVPAVPAAFVDRQRLADRLSEGLRHPLVLVNGPAGAGKTLLVARWAATARLPGPLAWLTAEQEDNAPGVFWAYLLEALRRGGAALPEDLGVPVRPDTVDHSLLTRLAAHLGGRTAPVVVVLDEFERITAPAVAQELDRLLRHAAGGLRLVLISRTEPLLPLHRYRAAGAIAEIRAAALAFTPDETAVLLRRHGLCVSEQGVRALTDRTEGWAAGLRLCALAAERAADPATYLKEFEAGDNTIADYLLAEVLEAQPAETQDLLLSAGILERIHPGLADALTGRRDAAGILEHLHRANAFVTPLGHGWYRLHPLFAEILRVNLRARRPGAEEELHRRAARWLHAHGRVADALPHATAAGDWGPAASWFVDDLAVGQLFHGLAADRWAAVLADLPPGASGPAVELVRAARHIRAGDAVRALRHLDRADRPAAGAAADRGDLRARRLTSAFLRVLAAGPAGLPEMAEEASRTAEGLERELPADRLAQCPELPALRLNALGSARLWAGRT</sequence>
<dbReference type="InterPro" id="IPR027417">
    <property type="entry name" value="P-loop_NTPase"/>
</dbReference>
<dbReference type="EMBL" id="JBHTAJ010000157">
    <property type="protein sequence ID" value="MFC7185196.1"/>
    <property type="molecule type" value="Genomic_DNA"/>
</dbReference>
<evidence type="ECO:0000259" key="2">
    <source>
        <dbReference type="Pfam" id="PF25873"/>
    </source>
</evidence>
<dbReference type="Pfam" id="PF25873">
    <property type="entry name" value="WHD_MalT"/>
    <property type="match status" value="1"/>
</dbReference>
<feature type="domain" description="Orc1-like AAA ATPase" evidence="1">
    <location>
        <begin position="27"/>
        <end position="165"/>
    </location>
</feature>
<name>A0ABW2G6P6_9ACTN</name>
<proteinExistence type="predicted"/>
<dbReference type="RefSeq" id="WP_380233217.1">
    <property type="nucleotide sequence ID" value="NZ_JBHTAJ010000157.1"/>
</dbReference>
<evidence type="ECO:0000259" key="1">
    <source>
        <dbReference type="Pfam" id="PF13191"/>
    </source>
</evidence>